<gene>
    <name evidence="5" type="ORF">DEX24_16125</name>
</gene>
<dbReference type="PANTHER" id="PTHR21599:SF0">
    <property type="entry name" value="GLYCERATE KINASE"/>
    <property type="match status" value="1"/>
</dbReference>
<reference evidence="5 6" key="1">
    <citation type="submission" date="2018-05" db="EMBL/GenBank/DDBJ databases">
        <title>Kurthia sibirica genome sequence.</title>
        <authorList>
            <person name="Maclea K.S."/>
            <person name="Goen A.E."/>
        </authorList>
    </citation>
    <scope>NUCLEOTIDE SEQUENCE [LARGE SCALE GENOMIC DNA]</scope>
    <source>
        <strain evidence="5 6">ATCC 49154</strain>
    </source>
</reference>
<dbReference type="RefSeq" id="WP_109307411.1">
    <property type="nucleotide sequence ID" value="NZ_BJUF01000063.1"/>
</dbReference>
<name>A0A2U3AFR8_9BACL</name>
<dbReference type="AlphaFoldDB" id="A0A2U3AFR8"/>
<sequence>MKIIVAPDSFKGSLQADEVSAIIIEELKKMDSTYDVINLPISDGGEGFLLAMSDEVQRFKQKVTGPMGQSVTASYAIIGNKVIIEMAEICGLHLVEHHHRNPLVATTYGVGELIKNLIDEGYRHFTIGIGGSATNDGGVGMLAALGMRFFDDGQQLLANPHIMTVQNLDHTTLDERLVNCHFIIANDVSNPLCGEAGASVVFGPQKGLKYPAIEQVDQQLASVGRMYERRVGKAVSNVPGAGAAGGIGAAFLAFFNCEMVAGAVLVLHNAKYEEYLGHSTVVITGEGCSDEQTLAGKAPLHIAEIARRHEVPTILLSGRVSACDRKILQPYFYAILSVVQGDVSPQQSLENASYFLRQAAQKLQPILEELPLN</sequence>
<protein>
    <submittedName>
        <fullName evidence="5">Glycerate kinase</fullName>
    </submittedName>
</protein>
<keyword evidence="3 4" id="KW-0418">Kinase</keyword>
<dbReference type="PANTHER" id="PTHR21599">
    <property type="entry name" value="GLYCERATE KINASE"/>
    <property type="match status" value="1"/>
</dbReference>
<dbReference type="PIRSF" id="PIRSF006078">
    <property type="entry name" value="GlxK"/>
    <property type="match status" value="1"/>
</dbReference>
<accession>A0A2U3AFR8</accession>
<dbReference type="Gene3D" id="3.40.50.10350">
    <property type="entry name" value="Glycerate kinase, domain 1"/>
    <property type="match status" value="1"/>
</dbReference>
<comment type="similarity">
    <text evidence="1 4">Belongs to the glycerate kinase type-1 family.</text>
</comment>
<dbReference type="NCBIfam" id="TIGR00045">
    <property type="entry name" value="glycerate kinase"/>
    <property type="match status" value="1"/>
</dbReference>
<dbReference type="InterPro" id="IPR018193">
    <property type="entry name" value="Glyc_kinase_flavodox-like_fold"/>
</dbReference>
<organism evidence="5 6">
    <name type="scientific">Kurthia sibirica</name>
    <dbReference type="NCBI Taxonomy" id="202750"/>
    <lineage>
        <taxon>Bacteria</taxon>
        <taxon>Bacillati</taxon>
        <taxon>Bacillota</taxon>
        <taxon>Bacilli</taxon>
        <taxon>Bacillales</taxon>
        <taxon>Caryophanaceae</taxon>
        <taxon>Kurthia</taxon>
    </lineage>
</organism>
<evidence type="ECO:0000256" key="1">
    <source>
        <dbReference type="ARBA" id="ARBA00006284"/>
    </source>
</evidence>
<evidence type="ECO:0000313" key="5">
    <source>
        <dbReference type="EMBL" id="PWI23389.1"/>
    </source>
</evidence>
<dbReference type="EMBL" id="QFVR01000035">
    <property type="protein sequence ID" value="PWI23389.1"/>
    <property type="molecule type" value="Genomic_DNA"/>
</dbReference>
<evidence type="ECO:0000256" key="2">
    <source>
        <dbReference type="ARBA" id="ARBA00022679"/>
    </source>
</evidence>
<keyword evidence="2 4" id="KW-0808">Transferase</keyword>
<dbReference type="SUPFAM" id="SSF110738">
    <property type="entry name" value="Glycerate kinase I"/>
    <property type="match status" value="1"/>
</dbReference>
<evidence type="ECO:0000313" key="6">
    <source>
        <dbReference type="Proteomes" id="UP000245938"/>
    </source>
</evidence>
<evidence type="ECO:0000256" key="3">
    <source>
        <dbReference type="ARBA" id="ARBA00022777"/>
    </source>
</evidence>
<dbReference type="Gene3D" id="3.90.1510.10">
    <property type="entry name" value="Glycerate kinase, domain 2"/>
    <property type="match status" value="1"/>
</dbReference>
<dbReference type="GO" id="GO:0031388">
    <property type="term" value="P:organic acid phosphorylation"/>
    <property type="evidence" value="ECO:0007669"/>
    <property type="project" value="UniProtKB-UniRule"/>
</dbReference>
<comment type="caution">
    <text evidence="5">The sequence shown here is derived from an EMBL/GenBank/DDBJ whole genome shotgun (WGS) entry which is preliminary data.</text>
</comment>
<evidence type="ECO:0000256" key="4">
    <source>
        <dbReference type="PIRNR" id="PIRNR006078"/>
    </source>
</evidence>
<keyword evidence="6" id="KW-1185">Reference proteome</keyword>
<dbReference type="Proteomes" id="UP000245938">
    <property type="component" value="Unassembled WGS sequence"/>
</dbReference>
<dbReference type="InterPro" id="IPR018197">
    <property type="entry name" value="Glycerate_kinase_RE-like"/>
</dbReference>
<dbReference type="OrthoDB" id="9774290at2"/>
<dbReference type="Pfam" id="PF02595">
    <property type="entry name" value="Gly_kinase"/>
    <property type="match status" value="1"/>
</dbReference>
<dbReference type="GO" id="GO:0008887">
    <property type="term" value="F:glycerate kinase activity"/>
    <property type="evidence" value="ECO:0007669"/>
    <property type="project" value="UniProtKB-UniRule"/>
</dbReference>
<proteinExistence type="inferred from homology"/>
<dbReference type="InterPro" id="IPR004381">
    <property type="entry name" value="Glycerate_kinase"/>
</dbReference>
<dbReference type="InterPro" id="IPR036129">
    <property type="entry name" value="Glycerate_kinase_sf"/>
</dbReference>